<dbReference type="EMBL" id="BMAW01125357">
    <property type="protein sequence ID" value="GFU11964.1"/>
    <property type="molecule type" value="Genomic_DNA"/>
</dbReference>
<protein>
    <submittedName>
        <fullName evidence="1">Uncharacterized protein</fullName>
    </submittedName>
</protein>
<sequence length="162" mass="18922">MSRVHPWRKPLGKLAKEASNSHAMFILKQHKKEREWKEKKFAKSQAIPEVDEQVLQLLKMQKALQGIQKCVEKLKPKNRNKELTRKKRRKELKKRIRVKLQTLKLKLQNVYNTGKQRKNQLGAGSSIGDISPKYSLTPYNENSADNVHLLSDKILVLHSEKH</sequence>
<keyword evidence="2" id="KW-1185">Reference proteome</keyword>
<dbReference type="AlphaFoldDB" id="A0A8X6UHZ0"/>
<evidence type="ECO:0000313" key="2">
    <source>
        <dbReference type="Proteomes" id="UP000887013"/>
    </source>
</evidence>
<name>A0A8X6UHZ0_NEPPI</name>
<gene>
    <name evidence="1" type="ORF">NPIL_204821</name>
</gene>
<evidence type="ECO:0000313" key="1">
    <source>
        <dbReference type="EMBL" id="GFU11964.1"/>
    </source>
</evidence>
<reference evidence="1" key="1">
    <citation type="submission" date="2020-08" db="EMBL/GenBank/DDBJ databases">
        <title>Multicomponent nature underlies the extraordinary mechanical properties of spider dragline silk.</title>
        <authorList>
            <person name="Kono N."/>
            <person name="Nakamura H."/>
            <person name="Mori M."/>
            <person name="Yoshida Y."/>
            <person name="Ohtoshi R."/>
            <person name="Malay A.D."/>
            <person name="Moran D.A.P."/>
            <person name="Tomita M."/>
            <person name="Numata K."/>
            <person name="Arakawa K."/>
        </authorList>
    </citation>
    <scope>NUCLEOTIDE SEQUENCE</scope>
</reference>
<accession>A0A8X6UHZ0</accession>
<comment type="caution">
    <text evidence="1">The sequence shown here is derived from an EMBL/GenBank/DDBJ whole genome shotgun (WGS) entry which is preliminary data.</text>
</comment>
<dbReference type="Proteomes" id="UP000887013">
    <property type="component" value="Unassembled WGS sequence"/>
</dbReference>
<organism evidence="1 2">
    <name type="scientific">Nephila pilipes</name>
    <name type="common">Giant wood spider</name>
    <name type="synonym">Nephila maculata</name>
    <dbReference type="NCBI Taxonomy" id="299642"/>
    <lineage>
        <taxon>Eukaryota</taxon>
        <taxon>Metazoa</taxon>
        <taxon>Ecdysozoa</taxon>
        <taxon>Arthropoda</taxon>
        <taxon>Chelicerata</taxon>
        <taxon>Arachnida</taxon>
        <taxon>Araneae</taxon>
        <taxon>Araneomorphae</taxon>
        <taxon>Entelegynae</taxon>
        <taxon>Araneoidea</taxon>
        <taxon>Nephilidae</taxon>
        <taxon>Nephila</taxon>
    </lineage>
</organism>
<proteinExistence type="predicted"/>